<protein>
    <submittedName>
        <fullName evidence="2">Uncharacterized protein</fullName>
    </submittedName>
</protein>
<gene>
    <name evidence="2" type="primary">RvY_05756-1</name>
    <name evidence="2" type="synonym">RvY_05756.1</name>
    <name evidence="2" type="ORF">RvY_05756</name>
</gene>
<sequence length="118" mass="13839">MEHDQSPVSVLMPITRQKEREGRDFWRQADFDQRVTALIVPPRSNLIPETRFDAKIHYFRHMLLAYLNWKNRKEDEGYPGSGRGKSWRSLLGMRAEAAGSKKDAGHEAVFEKKRHQMD</sequence>
<evidence type="ECO:0000313" key="3">
    <source>
        <dbReference type="Proteomes" id="UP000186922"/>
    </source>
</evidence>
<evidence type="ECO:0000313" key="2">
    <source>
        <dbReference type="EMBL" id="GAU93891.1"/>
    </source>
</evidence>
<reference evidence="2 3" key="1">
    <citation type="journal article" date="2016" name="Nat. Commun.">
        <title>Extremotolerant tardigrade genome and improved radiotolerance of human cultured cells by tardigrade-unique protein.</title>
        <authorList>
            <person name="Hashimoto T."/>
            <person name="Horikawa D.D."/>
            <person name="Saito Y."/>
            <person name="Kuwahara H."/>
            <person name="Kozuka-Hata H."/>
            <person name="Shin-I T."/>
            <person name="Minakuchi Y."/>
            <person name="Ohishi K."/>
            <person name="Motoyama A."/>
            <person name="Aizu T."/>
            <person name="Enomoto A."/>
            <person name="Kondo K."/>
            <person name="Tanaka S."/>
            <person name="Hara Y."/>
            <person name="Koshikawa S."/>
            <person name="Sagara H."/>
            <person name="Miura T."/>
            <person name="Yokobori S."/>
            <person name="Miyagawa K."/>
            <person name="Suzuki Y."/>
            <person name="Kubo T."/>
            <person name="Oyama M."/>
            <person name="Kohara Y."/>
            <person name="Fujiyama A."/>
            <person name="Arakawa K."/>
            <person name="Katayama T."/>
            <person name="Toyoda A."/>
            <person name="Kunieda T."/>
        </authorList>
    </citation>
    <scope>NUCLEOTIDE SEQUENCE [LARGE SCALE GENOMIC DNA]</scope>
    <source>
        <strain evidence="2 3">YOKOZUNA-1</strain>
    </source>
</reference>
<feature type="compositionally biased region" description="Basic and acidic residues" evidence="1">
    <location>
        <begin position="99"/>
        <end position="118"/>
    </location>
</feature>
<feature type="region of interest" description="Disordered" evidence="1">
    <location>
        <begin position="97"/>
        <end position="118"/>
    </location>
</feature>
<dbReference type="EMBL" id="BDGG01000002">
    <property type="protein sequence ID" value="GAU93891.1"/>
    <property type="molecule type" value="Genomic_DNA"/>
</dbReference>
<keyword evidence="3" id="KW-1185">Reference proteome</keyword>
<proteinExistence type="predicted"/>
<dbReference type="AlphaFoldDB" id="A0A1D1UWL9"/>
<accession>A0A1D1UWL9</accession>
<name>A0A1D1UWL9_RAMVA</name>
<organism evidence="2 3">
    <name type="scientific">Ramazzottius varieornatus</name>
    <name type="common">Water bear</name>
    <name type="synonym">Tardigrade</name>
    <dbReference type="NCBI Taxonomy" id="947166"/>
    <lineage>
        <taxon>Eukaryota</taxon>
        <taxon>Metazoa</taxon>
        <taxon>Ecdysozoa</taxon>
        <taxon>Tardigrada</taxon>
        <taxon>Eutardigrada</taxon>
        <taxon>Parachela</taxon>
        <taxon>Hypsibioidea</taxon>
        <taxon>Ramazzottiidae</taxon>
        <taxon>Ramazzottius</taxon>
    </lineage>
</organism>
<dbReference type="Proteomes" id="UP000186922">
    <property type="component" value="Unassembled WGS sequence"/>
</dbReference>
<evidence type="ECO:0000256" key="1">
    <source>
        <dbReference type="SAM" id="MobiDB-lite"/>
    </source>
</evidence>
<comment type="caution">
    <text evidence="2">The sequence shown here is derived from an EMBL/GenBank/DDBJ whole genome shotgun (WGS) entry which is preliminary data.</text>
</comment>